<proteinExistence type="predicted"/>
<reference evidence="10 11" key="1">
    <citation type="submission" date="2019-02" db="EMBL/GenBank/DDBJ databases">
        <authorList>
            <person name="Fomenkov A."/>
            <person name="Dubinina G."/>
            <person name="Grabovich M."/>
            <person name="Vincze T."/>
            <person name="Roberts R.J."/>
        </authorList>
    </citation>
    <scope>NUCLEOTIDE SEQUENCE [LARGE SCALE GENOMIC DNA]</scope>
    <source>
        <strain evidence="10 11">P</strain>
    </source>
</reference>
<evidence type="ECO:0000256" key="4">
    <source>
        <dbReference type="ARBA" id="ARBA00022801"/>
    </source>
</evidence>
<dbReference type="KEGG" id="sper:EW093_00100"/>
<dbReference type="InterPro" id="IPR001650">
    <property type="entry name" value="Helicase_C-like"/>
</dbReference>
<reference evidence="10 11" key="2">
    <citation type="submission" date="2019-09" db="EMBL/GenBank/DDBJ databases">
        <title>Complete Genome Sequence and Methylome Analysis of free living Spirochaetas.</title>
        <authorList>
            <person name="Leshcheva N."/>
            <person name="Mikheeva N."/>
        </authorList>
    </citation>
    <scope>NUCLEOTIDE SEQUENCE [LARGE SCALE GENOMIC DNA]</scope>
    <source>
        <strain evidence="10 11">P</strain>
    </source>
</reference>
<evidence type="ECO:0000256" key="6">
    <source>
        <dbReference type="ARBA" id="ARBA00022840"/>
    </source>
</evidence>
<keyword evidence="11" id="KW-1185">Reference proteome</keyword>
<dbReference type="Pfam" id="PF11898">
    <property type="entry name" value="DUF3418"/>
    <property type="match status" value="1"/>
</dbReference>
<dbReference type="InterPro" id="IPR007502">
    <property type="entry name" value="Helicase-assoc_dom"/>
</dbReference>
<keyword evidence="5 10" id="KW-0347">Helicase</keyword>
<dbReference type="SMART" id="SM00490">
    <property type="entry name" value="HELICc"/>
    <property type="match status" value="1"/>
</dbReference>
<evidence type="ECO:0000256" key="1">
    <source>
        <dbReference type="ARBA" id="ARBA00012552"/>
    </source>
</evidence>
<dbReference type="GO" id="GO:0006397">
    <property type="term" value="P:mRNA processing"/>
    <property type="evidence" value="ECO:0007669"/>
    <property type="project" value="UniProtKB-KW"/>
</dbReference>
<dbReference type="EC" id="3.6.4.13" evidence="1"/>
<evidence type="ECO:0000313" key="10">
    <source>
        <dbReference type="EMBL" id="QEN03167.1"/>
    </source>
</evidence>
<dbReference type="Proteomes" id="UP000323824">
    <property type="component" value="Chromosome"/>
</dbReference>
<sequence length="1298" mass="150062">MTEINKTFELLKQVYKRDWYKLFRELKRIEKKFDKNDLNRVLSQIERSIEFKKSRIINKPKVYYNEELPVTKRKKEIIETIKNNQVVIISGQTGSGKTTQIPKFCLDAGCGESGIIACTQPRRIAAISVATRLAEELKTPLGQDVGYKIRFGEEFSDKGYIKVLTDGMLLAETQGDRFLNNYDCIIIDEAHERSLNIDFILGILRDLLKKRKDLKVVITSATIDTEKFSKAFNNAPVIEVSGRTFPVEVIYREPEAEDLESSFGERAASATTELIETTPSGDVLVFLPTEQDIRECIENLNKNFLGKMELLPLYARLTQSEQKAVFTRTNKRKIIVSTNIAETSLTIPGIKYVIDSGVARISQYSHQTRTMGLPVSPISKSSADQRKGRCGRVENGICIRLYSEADYNKRSLFTPPEIQRTNLGEVILRMISLKLSDVKSFPFIDTPPAKGIKDGYDLLLELGAIKKHRDSWVLTSDGKIMSKYPIDPRDSRMILEAKKEGCVKEISAIAAVVSIHDPRNRPKEQASQADEKHNRFKHPESDFLTLLNIWNEYQIELNKRASTNGKIKNWCKTNFISYKRLREWRDIYNQIITLNKENNITITSLPQEDWTKKELNNNYGRIHRSILTGYLSTIALKREKNFYRLTRDREGMIYPGSGLFNNGGEWVCSFEQVKTSRLFLRTVGNIDVEWLERLGGELCKRSYSAPYYSTELGQVRALERVTLFGLPIVYNRDVDYGLYNKNEATKIFIQTCLVEGELTPKQRKEYKFLDFNLSLIEKISKMEDKLRLRNILVDSSAIDTFYTQKITNISSLNELTSLIRKKSGDDFLRMKEEDLYTSIPGGLNEFPDTYTLGDSTFKIDYNFDPGKELDGVTIKVPARVAMDVPKEKLDTAIPGLLKDRITALIKGLPKVYRKRLIPINSTVDDIIENMEVTDSNLHLQLSNYIYRNWRFNIPVGEWDDNKLPEYLKIRVAIIDEKGKEIKSSRDGDILYDDYSKRLNNIKKVKQAKEEYERTNITTWDFKEPIEKSVIIKGIKYYPGLKVNSDTVSLLLFNREKEALKEHIEGTSLLIINRLNKQLKAIKEDILLTKDQSMITNYFDGEKEFYKQLFFRLIKDCVDKNIRSRSDFELFVESLSPRLLELSKEHISRVIPILYEYKNVRESLSRVIDKLGNRGESFVEDINNELIRLMPNDFLIKAENYNSLLRYLKALNERINKGPLNLIKDREKRDIILYYEQKYAKILEDLSPAASMEKLELMREYTVLLEEFRVSVFAGNIKIPVKVSEKRLLTILEQINLTI</sequence>
<dbReference type="PANTHER" id="PTHR18934:SF99">
    <property type="entry name" value="ATP-DEPENDENT RNA HELICASE DHX37-RELATED"/>
    <property type="match status" value="1"/>
</dbReference>
<protein>
    <recommendedName>
        <fullName evidence="1">RNA helicase</fullName>
        <ecNumber evidence="1">3.6.4.13</ecNumber>
    </recommendedName>
</protein>
<keyword evidence="6" id="KW-0067">ATP-binding</keyword>
<dbReference type="PROSITE" id="PS51194">
    <property type="entry name" value="HELICASE_CTER"/>
    <property type="match status" value="1"/>
</dbReference>
<dbReference type="InterPro" id="IPR011709">
    <property type="entry name" value="DEAD-box_helicase_OB_fold"/>
</dbReference>
<feature type="domain" description="Helicase C-terminal" evidence="9">
    <location>
        <begin position="270"/>
        <end position="434"/>
    </location>
</feature>
<dbReference type="PANTHER" id="PTHR18934">
    <property type="entry name" value="ATP-DEPENDENT RNA HELICASE"/>
    <property type="match status" value="1"/>
</dbReference>
<dbReference type="InterPro" id="IPR011545">
    <property type="entry name" value="DEAD/DEAH_box_helicase_dom"/>
</dbReference>
<dbReference type="SMART" id="SM00847">
    <property type="entry name" value="HA2"/>
    <property type="match status" value="1"/>
</dbReference>
<evidence type="ECO:0000256" key="3">
    <source>
        <dbReference type="ARBA" id="ARBA00022741"/>
    </source>
</evidence>
<dbReference type="GO" id="GO:0003724">
    <property type="term" value="F:RNA helicase activity"/>
    <property type="evidence" value="ECO:0007669"/>
    <property type="project" value="UniProtKB-EC"/>
</dbReference>
<dbReference type="InterPro" id="IPR024590">
    <property type="entry name" value="HrpA_C"/>
</dbReference>
<dbReference type="GO" id="GO:0003723">
    <property type="term" value="F:RNA binding"/>
    <property type="evidence" value="ECO:0007669"/>
    <property type="project" value="TreeGrafter"/>
</dbReference>
<dbReference type="CDD" id="cd18791">
    <property type="entry name" value="SF2_C_RHA"/>
    <property type="match status" value="1"/>
</dbReference>
<dbReference type="Gene3D" id="3.40.50.300">
    <property type="entry name" value="P-loop containing nucleotide triphosphate hydrolases"/>
    <property type="match status" value="2"/>
</dbReference>
<organism evidence="10 11">
    <name type="scientific">Thiospirochaeta perfilievii</name>
    <dbReference type="NCBI Taxonomy" id="252967"/>
    <lineage>
        <taxon>Bacteria</taxon>
        <taxon>Pseudomonadati</taxon>
        <taxon>Spirochaetota</taxon>
        <taxon>Spirochaetia</taxon>
        <taxon>Spirochaetales</taxon>
        <taxon>Spirochaetaceae</taxon>
        <taxon>Thiospirochaeta</taxon>
    </lineage>
</organism>
<evidence type="ECO:0000259" key="9">
    <source>
        <dbReference type="PROSITE" id="PS51194"/>
    </source>
</evidence>
<dbReference type="Pfam" id="PF00271">
    <property type="entry name" value="Helicase_C"/>
    <property type="match status" value="1"/>
</dbReference>
<keyword evidence="4 10" id="KW-0378">Hydrolase</keyword>
<evidence type="ECO:0000259" key="8">
    <source>
        <dbReference type="PROSITE" id="PS51192"/>
    </source>
</evidence>
<dbReference type="FunFam" id="3.40.50.300:FF:000615">
    <property type="entry name" value="pre-mRNA-splicing factor ATP-dependent RNA helicase DEAH7"/>
    <property type="match status" value="1"/>
</dbReference>
<dbReference type="SMART" id="SM00487">
    <property type="entry name" value="DEXDc"/>
    <property type="match status" value="1"/>
</dbReference>
<dbReference type="Pfam" id="PF07717">
    <property type="entry name" value="OB_NTP_bind"/>
    <property type="match status" value="1"/>
</dbReference>
<dbReference type="GO" id="GO:0005524">
    <property type="term" value="F:ATP binding"/>
    <property type="evidence" value="ECO:0007669"/>
    <property type="project" value="UniProtKB-KW"/>
</dbReference>
<dbReference type="InterPro" id="IPR010222">
    <property type="entry name" value="RNA_helicase_HrpA"/>
</dbReference>
<dbReference type="InterPro" id="IPR027417">
    <property type="entry name" value="P-loop_NTPase"/>
</dbReference>
<dbReference type="EMBL" id="CP035807">
    <property type="protein sequence ID" value="QEN03167.1"/>
    <property type="molecule type" value="Genomic_DNA"/>
</dbReference>
<evidence type="ECO:0000256" key="7">
    <source>
        <dbReference type="ARBA" id="ARBA00047984"/>
    </source>
</evidence>
<dbReference type="SUPFAM" id="SSF52540">
    <property type="entry name" value="P-loop containing nucleoside triphosphate hydrolases"/>
    <property type="match status" value="1"/>
</dbReference>
<dbReference type="PROSITE" id="PS51192">
    <property type="entry name" value="HELICASE_ATP_BIND_1"/>
    <property type="match status" value="1"/>
</dbReference>
<dbReference type="GO" id="GO:0016887">
    <property type="term" value="F:ATP hydrolysis activity"/>
    <property type="evidence" value="ECO:0007669"/>
    <property type="project" value="RHEA"/>
</dbReference>
<feature type="domain" description="Helicase ATP-binding" evidence="8">
    <location>
        <begin position="78"/>
        <end position="241"/>
    </location>
</feature>
<name>A0A5C1Q720_9SPIO</name>
<dbReference type="Gene3D" id="1.20.120.1080">
    <property type="match status" value="1"/>
</dbReference>
<dbReference type="Pfam" id="PF21010">
    <property type="entry name" value="HA2_C"/>
    <property type="match status" value="1"/>
</dbReference>
<evidence type="ECO:0000256" key="2">
    <source>
        <dbReference type="ARBA" id="ARBA00022664"/>
    </source>
</evidence>
<accession>A0A5C1Q720</accession>
<gene>
    <name evidence="10" type="primary">hrpA</name>
    <name evidence="10" type="ORF">EW093_00100</name>
</gene>
<keyword evidence="3" id="KW-0547">Nucleotide-binding</keyword>
<evidence type="ECO:0000256" key="5">
    <source>
        <dbReference type="ARBA" id="ARBA00022806"/>
    </source>
</evidence>
<keyword evidence="2" id="KW-0507">mRNA processing</keyword>
<dbReference type="RefSeq" id="WP_149566427.1">
    <property type="nucleotide sequence ID" value="NZ_CP035807.1"/>
</dbReference>
<dbReference type="InterPro" id="IPR014001">
    <property type="entry name" value="Helicase_ATP-bd"/>
</dbReference>
<dbReference type="NCBIfam" id="TIGR01967">
    <property type="entry name" value="DEAH_box_HrpA"/>
    <property type="match status" value="1"/>
</dbReference>
<dbReference type="Pfam" id="PF00270">
    <property type="entry name" value="DEAD"/>
    <property type="match status" value="1"/>
</dbReference>
<dbReference type="OrthoDB" id="9808833at2"/>
<evidence type="ECO:0000313" key="11">
    <source>
        <dbReference type="Proteomes" id="UP000323824"/>
    </source>
</evidence>
<comment type="catalytic activity">
    <reaction evidence="7">
        <text>ATP + H2O = ADP + phosphate + H(+)</text>
        <dbReference type="Rhea" id="RHEA:13065"/>
        <dbReference type="ChEBI" id="CHEBI:15377"/>
        <dbReference type="ChEBI" id="CHEBI:15378"/>
        <dbReference type="ChEBI" id="CHEBI:30616"/>
        <dbReference type="ChEBI" id="CHEBI:43474"/>
        <dbReference type="ChEBI" id="CHEBI:456216"/>
        <dbReference type="EC" id="3.6.4.13"/>
    </reaction>
</comment>